<dbReference type="STRING" id="554065.E1ZFW1"/>
<gene>
    <name evidence="1" type="ORF">CHLNCDRAFT_134382</name>
</gene>
<dbReference type="GeneID" id="17354836"/>
<name>E1ZFW1_CHLVA</name>
<proteinExistence type="predicted"/>
<reference evidence="1 2" key="1">
    <citation type="journal article" date="2010" name="Plant Cell">
        <title>The Chlorella variabilis NC64A genome reveals adaptation to photosymbiosis, coevolution with viruses, and cryptic sex.</title>
        <authorList>
            <person name="Blanc G."/>
            <person name="Duncan G."/>
            <person name="Agarkova I."/>
            <person name="Borodovsky M."/>
            <person name="Gurnon J."/>
            <person name="Kuo A."/>
            <person name="Lindquist E."/>
            <person name="Lucas S."/>
            <person name="Pangilinan J."/>
            <person name="Polle J."/>
            <person name="Salamov A."/>
            <person name="Terry A."/>
            <person name="Yamada T."/>
            <person name="Dunigan D.D."/>
            <person name="Grigoriev I.V."/>
            <person name="Claverie J.M."/>
            <person name="Van Etten J.L."/>
        </authorList>
    </citation>
    <scope>NUCLEOTIDE SEQUENCE [LARGE SCALE GENOMIC DNA]</scope>
    <source>
        <strain evidence="1 2">NC64A</strain>
    </source>
</reference>
<evidence type="ECO:0000313" key="2">
    <source>
        <dbReference type="Proteomes" id="UP000008141"/>
    </source>
</evidence>
<keyword evidence="2" id="KW-1185">Reference proteome</keyword>
<dbReference type="KEGG" id="cvr:CHLNCDRAFT_134382"/>
<protein>
    <submittedName>
        <fullName evidence="1">Uncharacterized protein</fullName>
    </submittedName>
</protein>
<sequence>MASEADEGASEAQCAVCGQEVEPQQSHIAAECSICGRLDLHSWCATKYTGSRIRMVHTNSKGIEKGKLTAKAKPWRQLEHMRLA</sequence>
<accession>E1ZFW1</accession>
<evidence type="ECO:0000313" key="1">
    <source>
        <dbReference type="EMBL" id="EFN55355.1"/>
    </source>
</evidence>
<dbReference type="RefSeq" id="XP_005847457.1">
    <property type="nucleotide sequence ID" value="XM_005847395.1"/>
</dbReference>
<organism evidence="2">
    <name type="scientific">Chlorella variabilis</name>
    <name type="common">Green alga</name>
    <dbReference type="NCBI Taxonomy" id="554065"/>
    <lineage>
        <taxon>Eukaryota</taxon>
        <taxon>Viridiplantae</taxon>
        <taxon>Chlorophyta</taxon>
        <taxon>core chlorophytes</taxon>
        <taxon>Trebouxiophyceae</taxon>
        <taxon>Chlorellales</taxon>
        <taxon>Chlorellaceae</taxon>
        <taxon>Chlorella clade</taxon>
        <taxon>Chlorella</taxon>
    </lineage>
</organism>
<dbReference type="AlphaFoldDB" id="E1ZFW1"/>
<dbReference type="InParanoid" id="E1ZFW1"/>
<dbReference type="Proteomes" id="UP000008141">
    <property type="component" value="Unassembled WGS sequence"/>
</dbReference>
<dbReference type="EMBL" id="GL433845">
    <property type="protein sequence ID" value="EFN55355.1"/>
    <property type="molecule type" value="Genomic_DNA"/>
</dbReference>